<dbReference type="InterPro" id="IPR043129">
    <property type="entry name" value="ATPase_NBD"/>
</dbReference>
<organism evidence="2 3">
    <name type="scientific">Rheinheimera marina</name>
    <dbReference type="NCBI Taxonomy" id="1774958"/>
    <lineage>
        <taxon>Bacteria</taxon>
        <taxon>Pseudomonadati</taxon>
        <taxon>Pseudomonadota</taxon>
        <taxon>Gammaproteobacteria</taxon>
        <taxon>Chromatiales</taxon>
        <taxon>Chromatiaceae</taxon>
        <taxon>Rheinheimera</taxon>
    </lineage>
</organism>
<dbReference type="PANTHER" id="PTHR32432">
    <property type="entry name" value="CELL DIVISION PROTEIN FTSA-RELATED"/>
    <property type="match status" value="1"/>
</dbReference>
<evidence type="ECO:0000259" key="1">
    <source>
        <dbReference type="SMART" id="SM00842"/>
    </source>
</evidence>
<dbReference type="SMART" id="SM00842">
    <property type="entry name" value="FtsA"/>
    <property type="match status" value="1"/>
</dbReference>
<sequence>MLGVDIGSHSIKAVLLSQQAGHYKVEAIAIEPMPADVMVDRDIRDIEAVSQAIGRLRRQLDKSIRDVATAVSGAQVISKVILMNPELDDDDLWRQIELDAESLIPYPLHEVSLDFEVQGSDSRTGQSQVLLTAARTVTVQSRVSALEQAGFVTKVVDVESASLSRAVPLCYAQLPADAMTKRVAVLDIGASLTLLCIVQGDQLLYSRDLAFGGLHYTNAIAAFYGKTPAEAERAKQLFDLPPSASFEVTAPFQTQLLQQLRRALQMYLTTSGVEQVDYILLSGGSACLPGLAQLLADELAIHTVLADPLGQMQWGAAADKSRFAGQSCSLLIACGLALRGFSPCHL</sequence>
<dbReference type="Gene3D" id="3.30.1490.300">
    <property type="match status" value="1"/>
</dbReference>
<comment type="caution">
    <text evidence="2">The sequence shown here is derived from an EMBL/GenBank/DDBJ whole genome shotgun (WGS) entry which is preliminary data.</text>
</comment>
<dbReference type="PANTHER" id="PTHR32432:SF3">
    <property type="entry name" value="ETHANOLAMINE UTILIZATION PROTEIN EUTJ"/>
    <property type="match status" value="1"/>
</dbReference>
<gene>
    <name evidence="2" type="primary">pilM</name>
    <name evidence="2" type="ORF">ACFO3I_11375</name>
</gene>
<feature type="domain" description="SHS2" evidence="1">
    <location>
        <begin position="1"/>
        <end position="167"/>
    </location>
</feature>
<dbReference type="CDD" id="cd24049">
    <property type="entry name" value="ASKHA_NBD_PilM"/>
    <property type="match status" value="1"/>
</dbReference>
<name>A0ABV9JN31_9GAMM</name>
<dbReference type="InterPro" id="IPR050696">
    <property type="entry name" value="FtsA/MreB"/>
</dbReference>
<proteinExistence type="predicted"/>
<dbReference type="Pfam" id="PF11104">
    <property type="entry name" value="PilM_2"/>
    <property type="match status" value="1"/>
</dbReference>
<keyword evidence="3" id="KW-1185">Reference proteome</keyword>
<dbReference type="SUPFAM" id="SSF53067">
    <property type="entry name" value="Actin-like ATPase domain"/>
    <property type="match status" value="2"/>
</dbReference>
<dbReference type="InterPro" id="IPR005883">
    <property type="entry name" value="PilM"/>
</dbReference>
<protein>
    <submittedName>
        <fullName evidence="2">Type IV pilus assembly protein PilM</fullName>
    </submittedName>
</protein>
<dbReference type="Proteomes" id="UP001595962">
    <property type="component" value="Unassembled WGS sequence"/>
</dbReference>
<accession>A0ABV9JN31</accession>
<dbReference type="Gene3D" id="3.30.420.40">
    <property type="match status" value="2"/>
</dbReference>
<reference evidence="3" key="1">
    <citation type="journal article" date="2019" name="Int. J. Syst. Evol. Microbiol.">
        <title>The Global Catalogue of Microorganisms (GCM) 10K type strain sequencing project: providing services to taxonomists for standard genome sequencing and annotation.</title>
        <authorList>
            <consortium name="The Broad Institute Genomics Platform"/>
            <consortium name="The Broad Institute Genome Sequencing Center for Infectious Disease"/>
            <person name="Wu L."/>
            <person name="Ma J."/>
        </authorList>
    </citation>
    <scope>NUCLEOTIDE SEQUENCE [LARGE SCALE GENOMIC DNA]</scope>
    <source>
        <strain evidence="3">DT28</strain>
    </source>
</reference>
<dbReference type="PIRSF" id="PIRSF019169">
    <property type="entry name" value="PilM"/>
    <property type="match status" value="1"/>
</dbReference>
<dbReference type="InterPro" id="IPR003494">
    <property type="entry name" value="SHS2_FtsA"/>
</dbReference>
<evidence type="ECO:0000313" key="2">
    <source>
        <dbReference type="EMBL" id="MFC4655615.1"/>
    </source>
</evidence>
<dbReference type="NCBIfam" id="TIGR01175">
    <property type="entry name" value="pilM"/>
    <property type="match status" value="1"/>
</dbReference>
<evidence type="ECO:0000313" key="3">
    <source>
        <dbReference type="Proteomes" id="UP001595962"/>
    </source>
</evidence>
<dbReference type="RefSeq" id="WP_377334107.1">
    <property type="nucleotide sequence ID" value="NZ_JBHSGB010000010.1"/>
</dbReference>
<dbReference type="EMBL" id="JBHSGB010000010">
    <property type="protein sequence ID" value="MFC4655615.1"/>
    <property type="molecule type" value="Genomic_DNA"/>
</dbReference>